<gene>
    <name evidence="1" type="ORF">FRX31_011157</name>
</gene>
<dbReference type="Proteomes" id="UP000554482">
    <property type="component" value="Unassembled WGS sequence"/>
</dbReference>
<proteinExistence type="predicted"/>
<evidence type="ECO:0000313" key="1">
    <source>
        <dbReference type="EMBL" id="KAF5199255.1"/>
    </source>
</evidence>
<dbReference type="InterPro" id="IPR011989">
    <property type="entry name" value="ARM-like"/>
</dbReference>
<dbReference type="InterPro" id="IPR016024">
    <property type="entry name" value="ARM-type_fold"/>
</dbReference>
<dbReference type="OrthoDB" id="1738859at2759"/>
<dbReference type="AlphaFoldDB" id="A0A7J6WS19"/>
<name>A0A7J6WS19_THATH</name>
<reference evidence="1 2" key="1">
    <citation type="submission" date="2020-06" db="EMBL/GenBank/DDBJ databases">
        <title>Transcriptomic and genomic resources for Thalictrum thalictroides and T. hernandezii: Facilitating candidate gene discovery in an emerging model plant lineage.</title>
        <authorList>
            <person name="Arias T."/>
            <person name="Riano-Pachon D.M."/>
            <person name="Di Stilio V.S."/>
        </authorList>
    </citation>
    <scope>NUCLEOTIDE SEQUENCE [LARGE SCALE GENOMIC DNA]</scope>
    <source>
        <strain evidence="2">cv. WT478/WT964</strain>
        <tissue evidence="1">Leaves</tissue>
    </source>
</reference>
<dbReference type="Gene3D" id="1.25.10.10">
    <property type="entry name" value="Leucine-rich Repeat Variant"/>
    <property type="match status" value="1"/>
</dbReference>
<dbReference type="SUPFAM" id="SSF48371">
    <property type="entry name" value="ARM repeat"/>
    <property type="match status" value="1"/>
</dbReference>
<sequence>MESETLVISGEKIPSIVNQTIELIESNDPYSKIQAAKEIRRLTKTSLKYRRHFACTIDPLVSMLKSDSLESNEFALLALLNLAVKDEKVCSMHTPHVSSSKPLHSMQKKTKHALGNLAYT</sequence>
<protein>
    <submittedName>
        <fullName evidence="1">Uncharacterized protein</fullName>
    </submittedName>
</protein>
<dbReference type="EMBL" id="JABWDY010012253">
    <property type="protein sequence ID" value="KAF5199255.1"/>
    <property type="molecule type" value="Genomic_DNA"/>
</dbReference>
<evidence type="ECO:0000313" key="2">
    <source>
        <dbReference type="Proteomes" id="UP000554482"/>
    </source>
</evidence>
<comment type="caution">
    <text evidence="1">The sequence shown here is derived from an EMBL/GenBank/DDBJ whole genome shotgun (WGS) entry which is preliminary data.</text>
</comment>
<keyword evidence="2" id="KW-1185">Reference proteome</keyword>
<accession>A0A7J6WS19</accession>
<organism evidence="1 2">
    <name type="scientific">Thalictrum thalictroides</name>
    <name type="common">Rue-anemone</name>
    <name type="synonym">Anemone thalictroides</name>
    <dbReference type="NCBI Taxonomy" id="46969"/>
    <lineage>
        <taxon>Eukaryota</taxon>
        <taxon>Viridiplantae</taxon>
        <taxon>Streptophyta</taxon>
        <taxon>Embryophyta</taxon>
        <taxon>Tracheophyta</taxon>
        <taxon>Spermatophyta</taxon>
        <taxon>Magnoliopsida</taxon>
        <taxon>Ranunculales</taxon>
        <taxon>Ranunculaceae</taxon>
        <taxon>Thalictroideae</taxon>
        <taxon>Thalictrum</taxon>
    </lineage>
</organism>